<dbReference type="KEGG" id="meiy:MIN45_P0218"/>
<dbReference type="AlphaFoldDB" id="A0AAU9C7Q2"/>
<feature type="transmembrane region" description="Helical" evidence="1">
    <location>
        <begin position="102"/>
        <end position="122"/>
    </location>
</feature>
<organism evidence="2 3">
    <name type="scientific">Methylomarinovum tepidoasis</name>
    <dbReference type="NCBI Taxonomy" id="2840183"/>
    <lineage>
        <taxon>Bacteria</taxon>
        <taxon>Pseudomonadati</taxon>
        <taxon>Pseudomonadota</taxon>
        <taxon>Gammaproteobacteria</taxon>
        <taxon>Methylococcales</taxon>
        <taxon>Methylothermaceae</taxon>
        <taxon>Methylomarinovum</taxon>
    </lineage>
</organism>
<evidence type="ECO:0000256" key="1">
    <source>
        <dbReference type="SAM" id="Phobius"/>
    </source>
</evidence>
<dbReference type="Proteomes" id="UP001321450">
    <property type="component" value="Chromosome"/>
</dbReference>
<protein>
    <submittedName>
        <fullName evidence="2">Uncharacterized protein</fullName>
    </submittedName>
</protein>
<feature type="transmembrane region" description="Helical" evidence="1">
    <location>
        <begin position="76"/>
        <end position="95"/>
    </location>
</feature>
<dbReference type="RefSeq" id="WP_286292827.1">
    <property type="nucleotide sequence ID" value="NZ_AP024718.1"/>
</dbReference>
<keyword evidence="1" id="KW-0472">Membrane</keyword>
<evidence type="ECO:0000313" key="2">
    <source>
        <dbReference type="EMBL" id="BCX87851.1"/>
    </source>
</evidence>
<keyword evidence="3" id="KW-1185">Reference proteome</keyword>
<gene>
    <name evidence="2" type="ORF">MIN45_P0218</name>
</gene>
<name>A0AAU9C7Q2_9GAMM</name>
<keyword evidence="1" id="KW-0812">Transmembrane</keyword>
<feature type="transmembrane region" description="Helical" evidence="1">
    <location>
        <begin position="38"/>
        <end position="56"/>
    </location>
</feature>
<sequence>MKHDRLMLAAILAFIHAVTSRFFVAFTREITRADAGPLLTAALLALVNFVLFVFLMTTFKRLLNERYQFTDADLPILALIGLQLVGIVLVLLPLAGIGYGSFLWIMRLMGIVSGLAWLGLAWRLWNLPPETIKMLRPYTVAIAAMGISYASVVLVGLGSLLGIVADILLGVIFIQETGKPEPGQIEA</sequence>
<feature type="transmembrane region" description="Helical" evidence="1">
    <location>
        <begin position="6"/>
        <end position="26"/>
    </location>
</feature>
<proteinExistence type="predicted"/>
<keyword evidence="1" id="KW-1133">Transmembrane helix</keyword>
<evidence type="ECO:0000313" key="3">
    <source>
        <dbReference type="Proteomes" id="UP001321450"/>
    </source>
</evidence>
<accession>A0AAU9C7Q2</accession>
<reference evidence="3" key="1">
    <citation type="journal article" date="2024" name="Int. J. Syst. Evol. Microbiol.">
        <title>Methylomarinovum tepidoasis sp. nov., a moderately thermophilic methanotroph of the family Methylothermaceae isolated from a deep-sea hydrothermal field.</title>
        <authorList>
            <person name="Hirayama H."/>
            <person name="Takaki Y."/>
            <person name="Abe M."/>
            <person name="Miyazaki M."/>
            <person name="Uematsu K."/>
            <person name="Matsui Y."/>
            <person name="Takai K."/>
        </authorList>
    </citation>
    <scope>NUCLEOTIDE SEQUENCE [LARGE SCALE GENOMIC DNA]</scope>
    <source>
        <strain evidence="3">IN45</strain>
    </source>
</reference>
<feature type="transmembrane region" description="Helical" evidence="1">
    <location>
        <begin position="142"/>
        <end position="174"/>
    </location>
</feature>
<dbReference type="EMBL" id="AP024718">
    <property type="protein sequence ID" value="BCX87851.1"/>
    <property type="molecule type" value="Genomic_DNA"/>
</dbReference>